<gene>
    <name evidence="2" type="ORF">EVS81_14530</name>
</gene>
<protein>
    <submittedName>
        <fullName evidence="2">Uncharacterized protein</fullName>
    </submittedName>
</protein>
<accession>A0A4P6KH85</accession>
<organism evidence="2 3">
    <name type="scientific">Leucobacter triazinivorans</name>
    <dbReference type="NCBI Taxonomy" id="1784719"/>
    <lineage>
        <taxon>Bacteria</taxon>
        <taxon>Bacillati</taxon>
        <taxon>Actinomycetota</taxon>
        <taxon>Actinomycetes</taxon>
        <taxon>Micrococcales</taxon>
        <taxon>Microbacteriaceae</taxon>
        <taxon>Leucobacter</taxon>
    </lineage>
</organism>
<dbReference type="EMBL" id="CP035806">
    <property type="protein sequence ID" value="QBE49895.1"/>
    <property type="molecule type" value="Genomic_DNA"/>
</dbReference>
<reference evidence="2 3" key="1">
    <citation type="submission" date="2019-02" db="EMBL/GenBank/DDBJ databases">
        <authorList>
            <person name="Sun L."/>
            <person name="Pan D."/>
            <person name="Wu X."/>
        </authorList>
    </citation>
    <scope>NUCLEOTIDE SEQUENCE [LARGE SCALE GENOMIC DNA]</scope>
    <source>
        <strain evidence="2 3">JW-1</strain>
    </source>
</reference>
<dbReference type="RefSeq" id="WP_130111008.1">
    <property type="nucleotide sequence ID" value="NZ_CP035806.1"/>
</dbReference>
<dbReference type="Proteomes" id="UP000289260">
    <property type="component" value="Chromosome"/>
</dbReference>
<name>A0A4P6KH85_9MICO</name>
<evidence type="ECO:0000256" key="1">
    <source>
        <dbReference type="SAM" id="MobiDB-lite"/>
    </source>
</evidence>
<dbReference type="AlphaFoldDB" id="A0A4P6KH85"/>
<dbReference type="KEGG" id="ltr:EVS81_14530"/>
<evidence type="ECO:0000313" key="2">
    <source>
        <dbReference type="EMBL" id="QBE49895.1"/>
    </source>
</evidence>
<evidence type="ECO:0000313" key="3">
    <source>
        <dbReference type="Proteomes" id="UP000289260"/>
    </source>
</evidence>
<dbReference type="OrthoDB" id="3688489at2"/>
<feature type="region of interest" description="Disordered" evidence="1">
    <location>
        <begin position="66"/>
        <end position="87"/>
    </location>
</feature>
<proteinExistence type="predicted"/>
<keyword evidence="3" id="KW-1185">Reference proteome</keyword>
<sequence length="87" mass="9507">MKTALGTAGGPGPEEYREWLARGFTLLQAREWLVDGVDLGEAERWRARGIGTASAALPLRVRGITPQSYTPTTRRARRRAQRGATAA</sequence>